<dbReference type="EMBL" id="JABSTU010000001">
    <property type="protein sequence ID" value="KAH8038835.1"/>
    <property type="molecule type" value="Genomic_DNA"/>
</dbReference>
<dbReference type="AlphaFoldDB" id="A0A9J6EWD8"/>
<gene>
    <name evidence="1" type="ORF">HPB51_003338</name>
</gene>
<reference evidence="1" key="2">
    <citation type="submission" date="2021-09" db="EMBL/GenBank/DDBJ databases">
        <authorList>
            <person name="Jia N."/>
            <person name="Wang J."/>
            <person name="Shi W."/>
            <person name="Du L."/>
            <person name="Sun Y."/>
            <person name="Zhan W."/>
            <person name="Jiang J."/>
            <person name="Wang Q."/>
            <person name="Zhang B."/>
            <person name="Ji P."/>
            <person name="Sakyi L.B."/>
            <person name="Cui X."/>
            <person name="Yuan T."/>
            <person name="Jiang B."/>
            <person name="Yang W."/>
            <person name="Lam T.T.-Y."/>
            <person name="Chang Q."/>
            <person name="Ding S."/>
            <person name="Wang X."/>
            <person name="Zhu J."/>
            <person name="Ruan X."/>
            <person name="Zhao L."/>
            <person name="Wei J."/>
            <person name="Que T."/>
            <person name="Du C."/>
            <person name="Cheng J."/>
            <person name="Dai P."/>
            <person name="Han X."/>
            <person name="Huang E."/>
            <person name="Gao Y."/>
            <person name="Liu J."/>
            <person name="Shao H."/>
            <person name="Ye R."/>
            <person name="Li L."/>
            <person name="Wei W."/>
            <person name="Wang X."/>
            <person name="Wang C."/>
            <person name="Huo Q."/>
            <person name="Li W."/>
            <person name="Guo W."/>
            <person name="Chen H."/>
            <person name="Chen S."/>
            <person name="Zhou L."/>
            <person name="Zhou L."/>
            <person name="Ni X."/>
            <person name="Tian J."/>
            <person name="Zhou Y."/>
            <person name="Sheng Y."/>
            <person name="Liu T."/>
            <person name="Pan Y."/>
            <person name="Xia L."/>
            <person name="Li J."/>
            <person name="Zhao F."/>
            <person name="Cao W."/>
        </authorList>
    </citation>
    <scope>NUCLEOTIDE SEQUENCE</scope>
    <source>
        <strain evidence="1">Rmic-2018</strain>
        <tissue evidence="1">Larvae</tissue>
    </source>
</reference>
<evidence type="ECO:0000313" key="2">
    <source>
        <dbReference type="Proteomes" id="UP000821866"/>
    </source>
</evidence>
<name>A0A9J6EWD8_RHIMP</name>
<proteinExistence type="predicted"/>
<comment type="caution">
    <text evidence="1">The sequence shown here is derived from an EMBL/GenBank/DDBJ whole genome shotgun (WGS) entry which is preliminary data.</text>
</comment>
<evidence type="ECO:0000313" key="1">
    <source>
        <dbReference type="EMBL" id="KAH8038835.1"/>
    </source>
</evidence>
<reference evidence="1" key="1">
    <citation type="journal article" date="2020" name="Cell">
        <title>Large-Scale Comparative Analyses of Tick Genomes Elucidate Their Genetic Diversity and Vector Capacities.</title>
        <authorList>
            <consortium name="Tick Genome and Microbiome Consortium (TIGMIC)"/>
            <person name="Jia N."/>
            <person name="Wang J."/>
            <person name="Shi W."/>
            <person name="Du L."/>
            <person name="Sun Y."/>
            <person name="Zhan W."/>
            <person name="Jiang J.F."/>
            <person name="Wang Q."/>
            <person name="Zhang B."/>
            <person name="Ji P."/>
            <person name="Bell-Sakyi L."/>
            <person name="Cui X.M."/>
            <person name="Yuan T.T."/>
            <person name="Jiang B.G."/>
            <person name="Yang W.F."/>
            <person name="Lam T.T."/>
            <person name="Chang Q.C."/>
            <person name="Ding S.J."/>
            <person name="Wang X.J."/>
            <person name="Zhu J.G."/>
            <person name="Ruan X.D."/>
            <person name="Zhao L."/>
            <person name="Wei J.T."/>
            <person name="Ye R.Z."/>
            <person name="Que T.C."/>
            <person name="Du C.H."/>
            <person name="Zhou Y.H."/>
            <person name="Cheng J.X."/>
            <person name="Dai P.F."/>
            <person name="Guo W.B."/>
            <person name="Han X.H."/>
            <person name="Huang E.J."/>
            <person name="Li L.F."/>
            <person name="Wei W."/>
            <person name="Gao Y.C."/>
            <person name="Liu J.Z."/>
            <person name="Shao H.Z."/>
            <person name="Wang X."/>
            <person name="Wang C.C."/>
            <person name="Yang T.C."/>
            <person name="Huo Q.B."/>
            <person name="Li W."/>
            <person name="Chen H.Y."/>
            <person name="Chen S.E."/>
            <person name="Zhou L.G."/>
            <person name="Ni X.B."/>
            <person name="Tian J.H."/>
            <person name="Sheng Y."/>
            <person name="Liu T."/>
            <person name="Pan Y.S."/>
            <person name="Xia L.Y."/>
            <person name="Li J."/>
            <person name="Zhao F."/>
            <person name="Cao W.C."/>
        </authorList>
    </citation>
    <scope>NUCLEOTIDE SEQUENCE</scope>
    <source>
        <strain evidence="1">Rmic-2018</strain>
    </source>
</reference>
<protein>
    <submittedName>
        <fullName evidence="1">Uncharacterized protein</fullName>
    </submittedName>
</protein>
<organism evidence="1 2">
    <name type="scientific">Rhipicephalus microplus</name>
    <name type="common">Cattle tick</name>
    <name type="synonym">Boophilus microplus</name>
    <dbReference type="NCBI Taxonomy" id="6941"/>
    <lineage>
        <taxon>Eukaryota</taxon>
        <taxon>Metazoa</taxon>
        <taxon>Ecdysozoa</taxon>
        <taxon>Arthropoda</taxon>
        <taxon>Chelicerata</taxon>
        <taxon>Arachnida</taxon>
        <taxon>Acari</taxon>
        <taxon>Parasitiformes</taxon>
        <taxon>Ixodida</taxon>
        <taxon>Ixodoidea</taxon>
        <taxon>Ixodidae</taxon>
        <taxon>Rhipicephalinae</taxon>
        <taxon>Rhipicephalus</taxon>
        <taxon>Boophilus</taxon>
    </lineage>
</organism>
<sequence length="294" mass="32658">MERRQPAHVTSPSSRYGDQFLLNVVLASRDHVGIDYEEGAVERQLSGNLSFFIVDKRQFVAVPANFLDKDSFVASKDVPSIDYASVGVWILLEWLEWTFHVENVSGHSVSRAPEPRTRSARSRRPVVIGSDVDRLESPLFAERALKEHVTVAEDHVDHGGGTADDPVAGSLNERIRCVCHVASELLGRSVGPEEGRLLAFVDWAVEVASTTAEAKCLEVDATGKSGVQQKNETDFTDHDSAELRTSRQFFYLSFCHALCGEDGLLAGACRYRTRRSRDFARAFRCVEPPNYPSC</sequence>
<keyword evidence="2" id="KW-1185">Reference proteome</keyword>
<dbReference type="Proteomes" id="UP000821866">
    <property type="component" value="Chromosome 1"/>
</dbReference>
<accession>A0A9J6EWD8</accession>